<proteinExistence type="predicted"/>
<reference evidence="2" key="1">
    <citation type="journal article" date="2019" name="Int. J. Syst. Evol. Microbiol.">
        <title>The Global Catalogue of Microorganisms (GCM) 10K type strain sequencing project: providing services to taxonomists for standard genome sequencing and annotation.</title>
        <authorList>
            <consortium name="The Broad Institute Genomics Platform"/>
            <consortium name="The Broad Institute Genome Sequencing Center for Infectious Disease"/>
            <person name="Wu L."/>
            <person name="Ma J."/>
        </authorList>
    </citation>
    <scope>NUCLEOTIDE SEQUENCE [LARGE SCALE GENOMIC DNA]</scope>
    <source>
        <strain evidence="2">JCM 4816</strain>
    </source>
</reference>
<dbReference type="EMBL" id="BAAAXF010000074">
    <property type="protein sequence ID" value="GAA3503239.1"/>
    <property type="molecule type" value="Genomic_DNA"/>
</dbReference>
<sequence>MDQTGLLGRLRAAGVPARRGRASAIRQLLLQAPAPVVARAPGHHDRTATHLVTEAGGTGADVPLATTVSDHYTSPIAPVPTRRTTQRQV</sequence>
<comment type="caution">
    <text evidence="1">The sequence shown here is derived from an EMBL/GenBank/DDBJ whole genome shotgun (WGS) entry which is preliminary data.</text>
</comment>
<evidence type="ECO:0000313" key="2">
    <source>
        <dbReference type="Proteomes" id="UP001501455"/>
    </source>
</evidence>
<dbReference type="Proteomes" id="UP001501455">
    <property type="component" value="Unassembled WGS sequence"/>
</dbReference>
<name>A0ABP6U9K8_9ACTN</name>
<accession>A0ABP6U9K8</accession>
<evidence type="ECO:0000313" key="1">
    <source>
        <dbReference type="EMBL" id="GAA3503239.1"/>
    </source>
</evidence>
<evidence type="ECO:0008006" key="3">
    <source>
        <dbReference type="Google" id="ProtNLM"/>
    </source>
</evidence>
<organism evidence="1 2">
    <name type="scientific">Streptomyces prasinosporus</name>
    <dbReference type="NCBI Taxonomy" id="68256"/>
    <lineage>
        <taxon>Bacteria</taxon>
        <taxon>Bacillati</taxon>
        <taxon>Actinomycetota</taxon>
        <taxon>Actinomycetes</taxon>
        <taxon>Kitasatosporales</taxon>
        <taxon>Streptomycetaceae</taxon>
        <taxon>Streptomyces</taxon>
        <taxon>Streptomyces albogriseolus group</taxon>
    </lineage>
</organism>
<protein>
    <recommendedName>
        <fullName evidence="3">SAP domain-containing protein</fullName>
    </recommendedName>
</protein>
<keyword evidence="2" id="KW-1185">Reference proteome</keyword>
<gene>
    <name evidence="1" type="ORF">GCM10019016_103490</name>
</gene>